<organism evidence="4 5">
    <name type="scientific">Herbiconiux moechotypicola</name>
    <dbReference type="NCBI Taxonomy" id="637393"/>
    <lineage>
        <taxon>Bacteria</taxon>
        <taxon>Bacillati</taxon>
        <taxon>Actinomycetota</taxon>
        <taxon>Actinomycetes</taxon>
        <taxon>Micrococcales</taxon>
        <taxon>Microbacteriaceae</taxon>
        <taxon>Herbiconiux</taxon>
    </lineage>
</organism>
<comment type="caution">
    <text evidence="4">The sequence shown here is derived from an EMBL/GenBank/DDBJ whole genome shotgun (WGS) entry which is preliminary data.</text>
</comment>
<evidence type="ECO:0000256" key="2">
    <source>
        <dbReference type="SAM" id="MobiDB-lite"/>
    </source>
</evidence>
<feature type="transmembrane region" description="Helical" evidence="3">
    <location>
        <begin position="21"/>
        <end position="40"/>
    </location>
</feature>
<dbReference type="EMBL" id="BAAAQY010000018">
    <property type="protein sequence ID" value="GAA2250191.1"/>
    <property type="molecule type" value="Genomic_DNA"/>
</dbReference>
<protein>
    <submittedName>
        <fullName evidence="4">Uncharacterized protein</fullName>
    </submittedName>
</protein>
<dbReference type="RefSeq" id="WP_259481689.1">
    <property type="nucleotide sequence ID" value="NZ_BAAAQY010000018.1"/>
</dbReference>
<feature type="region of interest" description="Disordered" evidence="2">
    <location>
        <begin position="835"/>
        <end position="869"/>
    </location>
</feature>
<dbReference type="Proteomes" id="UP001500929">
    <property type="component" value="Unassembled WGS sequence"/>
</dbReference>
<evidence type="ECO:0000313" key="4">
    <source>
        <dbReference type="EMBL" id="GAA2250191.1"/>
    </source>
</evidence>
<evidence type="ECO:0000313" key="5">
    <source>
        <dbReference type="Proteomes" id="UP001500929"/>
    </source>
</evidence>
<keyword evidence="3" id="KW-0472">Membrane</keyword>
<feature type="coiled-coil region" evidence="1">
    <location>
        <begin position="106"/>
        <end position="133"/>
    </location>
</feature>
<accession>A0ABN3E767</accession>
<name>A0ABN3E767_9MICO</name>
<keyword evidence="3" id="KW-0812">Transmembrane</keyword>
<feature type="compositionally biased region" description="Pro residues" evidence="2">
    <location>
        <begin position="838"/>
        <end position="855"/>
    </location>
</feature>
<reference evidence="4 5" key="1">
    <citation type="journal article" date="2019" name="Int. J. Syst. Evol. Microbiol.">
        <title>The Global Catalogue of Microorganisms (GCM) 10K type strain sequencing project: providing services to taxonomists for standard genome sequencing and annotation.</title>
        <authorList>
            <consortium name="The Broad Institute Genomics Platform"/>
            <consortium name="The Broad Institute Genome Sequencing Center for Infectious Disease"/>
            <person name="Wu L."/>
            <person name="Ma J."/>
        </authorList>
    </citation>
    <scope>NUCLEOTIDE SEQUENCE [LARGE SCALE GENOMIC DNA]</scope>
    <source>
        <strain evidence="4 5">JCM 16117</strain>
    </source>
</reference>
<sequence>MPRLPFRRAPRIRRSLAGVGTRIVAGVAIAAVVVGGAVVLDAPEPAQAKGDLPRWADTLNNTVGTATELFGGKAIAKDFDLAMNLFGPIISSLFGDSHSGPGIQDVLDKLEELDDIENKLDVMQSELVDIKQSILDVDLSVLQGTCVTQTVTLPDYLTDLKTAQRAYEEVLHELAEARTDSTRAIDLTRAINSFIVATMGSADHVDASTSIMAQRIGNVHEHLVTSGGRPGAIQSCGTAYFEQWKLQQTSAAARGATTETQRGIWLDDRQYYEPLQQMVQFWQTAEAHGLFFLQQASLMQAAIQYTVADGRALAPSESASVCKSAIDNRAGNARFVCTTSLTFANTFHVMLVEEWKQVGLPISNDNVVMSLGTDLTGVTDNGAATTSLVWARKPGNVSAPWVQSTWNAAASAVSYDGLSGFLPANSAQFGALQSQYVTSHTNVIPFVQTPVQKLDGSTDATWRTAGVKPFAPFDLLTLMRENVAPGETTGAFDTTGVDMVWLPNETATRYIRAWWYNVDRKLYGATGNLAFAPSMATGWQDKNADYHWFTENGISVRCMVAPVDGLLCGEETIASWFIARQSADWSNQGGVMKVRPSSPVLGDFEGNANKNVRCERWREASMIYPTGCEWTFDRGVTKAPQWLAAWTLKDGTTIDAPSAAHTLWPVTAVPAECGKTSWGVPTRCGASMDAWLKANIPNPAAPGPQPTAAPVVTPWVFGPSSGICSLPTWAPNSAEEGVAITTSDVTWTGWVPGRGGITATAPQTTVFEPSQIALDLGLWAPDGGIPEPLVTEVYLTCSMDAKYADLATVSTVTSAVTTARYNGMTFDLVRVGAEEPAEPAPSPMPSPSQPSPAPAPTGTEPTDAAGGPSTLAATGIGSVSTGLWAAGAVVLAGLVLALVAALRSRRTARARR</sequence>
<evidence type="ECO:0000256" key="1">
    <source>
        <dbReference type="SAM" id="Coils"/>
    </source>
</evidence>
<proteinExistence type="predicted"/>
<feature type="transmembrane region" description="Helical" evidence="3">
    <location>
        <begin position="883"/>
        <end position="902"/>
    </location>
</feature>
<keyword evidence="3" id="KW-1133">Transmembrane helix</keyword>
<keyword evidence="1" id="KW-0175">Coiled coil</keyword>
<evidence type="ECO:0000256" key="3">
    <source>
        <dbReference type="SAM" id="Phobius"/>
    </source>
</evidence>
<keyword evidence="5" id="KW-1185">Reference proteome</keyword>
<gene>
    <name evidence="4" type="ORF">GCM10009851_39690</name>
</gene>